<dbReference type="EMBL" id="JAZGQO010000007">
    <property type="protein sequence ID" value="KAK6182728.1"/>
    <property type="molecule type" value="Genomic_DNA"/>
</dbReference>
<gene>
    <name evidence="1" type="ORF">SNE40_010345</name>
</gene>
<keyword evidence="2" id="KW-1185">Reference proteome</keyword>
<organism evidence="1 2">
    <name type="scientific">Patella caerulea</name>
    <name type="common">Rayed Mediterranean limpet</name>
    <dbReference type="NCBI Taxonomy" id="87958"/>
    <lineage>
        <taxon>Eukaryota</taxon>
        <taxon>Metazoa</taxon>
        <taxon>Spiralia</taxon>
        <taxon>Lophotrochozoa</taxon>
        <taxon>Mollusca</taxon>
        <taxon>Gastropoda</taxon>
        <taxon>Patellogastropoda</taxon>
        <taxon>Patelloidea</taxon>
        <taxon>Patellidae</taxon>
        <taxon>Patella</taxon>
    </lineage>
</organism>
<dbReference type="Proteomes" id="UP001347796">
    <property type="component" value="Unassembled WGS sequence"/>
</dbReference>
<sequence>MVKASQVCLSRAWELMLERPEKIVVTRSQAWKVTIIAAMDCLMVLLCWKRDGMRVRDALDPDASLNGQAPQDVIVPAGDDLVCTGTTVSVICGRSIRLPKHFDQFTML</sequence>
<name>A0AAN8PSR2_PATCE</name>
<dbReference type="AlphaFoldDB" id="A0AAN8PSR2"/>
<reference evidence="1 2" key="1">
    <citation type="submission" date="2024-01" db="EMBL/GenBank/DDBJ databases">
        <title>The genome of the rayed Mediterranean limpet Patella caerulea (Linnaeus, 1758).</title>
        <authorList>
            <person name="Anh-Thu Weber A."/>
            <person name="Halstead-Nussloch G."/>
        </authorList>
    </citation>
    <scope>NUCLEOTIDE SEQUENCE [LARGE SCALE GENOMIC DNA]</scope>
    <source>
        <strain evidence="1">AATW-2023a</strain>
        <tissue evidence="1">Whole specimen</tissue>
    </source>
</reference>
<protein>
    <submittedName>
        <fullName evidence="1">Uncharacterized protein</fullName>
    </submittedName>
</protein>
<evidence type="ECO:0000313" key="1">
    <source>
        <dbReference type="EMBL" id="KAK6182728.1"/>
    </source>
</evidence>
<comment type="caution">
    <text evidence="1">The sequence shown here is derived from an EMBL/GenBank/DDBJ whole genome shotgun (WGS) entry which is preliminary data.</text>
</comment>
<evidence type="ECO:0000313" key="2">
    <source>
        <dbReference type="Proteomes" id="UP001347796"/>
    </source>
</evidence>
<proteinExistence type="predicted"/>
<accession>A0AAN8PSR2</accession>